<evidence type="ECO:0000256" key="1">
    <source>
        <dbReference type="SAM" id="MobiDB-lite"/>
    </source>
</evidence>
<organism evidence="3 4">
    <name type="scientific">Botryobasidium botryosum (strain FD-172 SS1)</name>
    <dbReference type="NCBI Taxonomy" id="930990"/>
    <lineage>
        <taxon>Eukaryota</taxon>
        <taxon>Fungi</taxon>
        <taxon>Dikarya</taxon>
        <taxon>Basidiomycota</taxon>
        <taxon>Agaricomycotina</taxon>
        <taxon>Agaricomycetes</taxon>
        <taxon>Cantharellales</taxon>
        <taxon>Botryobasidiaceae</taxon>
        <taxon>Botryobasidium</taxon>
    </lineage>
</organism>
<proteinExistence type="predicted"/>
<dbReference type="InParanoid" id="A0A067N002"/>
<dbReference type="EMBL" id="KL198018">
    <property type="protein sequence ID" value="KDQ20270.1"/>
    <property type="molecule type" value="Genomic_DNA"/>
</dbReference>
<keyword evidence="4" id="KW-1185">Reference proteome</keyword>
<dbReference type="HOGENOM" id="CLU_036202_0_0_1"/>
<sequence>MSAHTTPISAHPTSSTASPYGNIIASLIFLLNLLTAFSLTSICWLVLIIRWILGSLFAIVRTFLPNEDGDKAPQPPVSFARVEKAHVFTKTAVASWAADKHQPSAPTYPVRYHQAPIHAPSSRFAPLTSSIMPPHRASPTPRTVDADKTRRGPVVPSARSGTSAARALGEVELRPRREARQLRMVKMASEARVEGEAQVKEEATQEHARQVPVAVNDPIGAHDVDLVPVAIYASPRVELAPSSPVLQSSAATDAQADVSTVTRHNPALFPVHEETSAPLAPCFHVVPYSTVVDDMECDERPPAPEPMSISVDDVAMSVDYPSPSEEYMDEMLSLPGVMITSCEDDELVGSLRACSLSCLSPMLPPMDVEPDAPVAEVTFSLSKCSLSDTYVLSEMDVDEDDMVCWFIGYQAVTNPHLLVSLALPILLEWGRDANILDVKAS</sequence>
<feature type="region of interest" description="Disordered" evidence="1">
    <location>
        <begin position="130"/>
        <end position="163"/>
    </location>
</feature>
<name>A0A067N002_BOTB1</name>
<feature type="transmembrane region" description="Helical" evidence="2">
    <location>
        <begin position="20"/>
        <end position="53"/>
    </location>
</feature>
<keyword evidence="2" id="KW-1133">Transmembrane helix</keyword>
<keyword evidence="2" id="KW-0812">Transmembrane</keyword>
<gene>
    <name evidence="3" type="ORF">BOTBODRAFT_632815</name>
</gene>
<dbReference type="AlphaFoldDB" id="A0A067N002"/>
<dbReference type="Proteomes" id="UP000027195">
    <property type="component" value="Unassembled WGS sequence"/>
</dbReference>
<accession>A0A067N002</accession>
<protein>
    <submittedName>
        <fullName evidence="3">Uncharacterized protein</fullName>
    </submittedName>
</protein>
<evidence type="ECO:0000256" key="2">
    <source>
        <dbReference type="SAM" id="Phobius"/>
    </source>
</evidence>
<reference evidence="4" key="1">
    <citation type="journal article" date="2014" name="Proc. Natl. Acad. Sci. U.S.A.">
        <title>Extensive sampling of basidiomycete genomes demonstrates inadequacy of the white-rot/brown-rot paradigm for wood decay fungi.</title>
        <authorList>
            <person name="Riley R."/>
            <person name="Salamov A.A."/>
            <person name="Brown D.W."/>
            <person name="Nagy L.G."/>
            <person name="Floudas D."/>
            <person name="Held B.W."/>
            <person name="Levasseur A."/>
            <person name="Lombard V."/>
            <person name="Morin E."/>
            <person name="Otillar R."/>
            <person name="Lindquist E.A."/>
            <person name="Sun H."/>
            <person name="LaButti K.M."/>
            <person name="Schmutz J."/>
            <person name="Jabbour D."/>
            <person name="Luo H."/>
            <person name="Baker S.E."/>
            <person name="Pisabarro A.G."/>
            <person name="Walton J.D."/>
            <person name="Blanchette R.A."/>
            <person name="Henrissat B."/>
            <person name="Martin F."/>
            <person name="Cullen D."/>
            <person name="Hibbett D.S."/>
            <person name="Grigoriev I.V."/>
        </authorList>
    </citation>
    <scope>NUCLEOTIDE SEQUENCE [LARGE SCALE GENOMIC DNA]</scope>
    <source>
        <strain evidence="4">FD-172 SS1</strain>
    </source>
</reference>
<keyword evidence="2" id="KW-0472">Membrane</keyword>
<evidence type="ECO:0000313" key="3">
    <source>
        <dbReference type="EMBL" id="KDQ20270.1"/>
    </source>
</evidence>
<evidence type="ECO:0000313" key="4">
    <source>
        <dbReference type="Proteomes" id="UP000027195"/>
    </source>
</evidence>